<evidence type="ECO:0000313" key="2">
    <source>
        <dbReference type="Proteomes" id="UP000017820"/>
    </source>
</evidence>
<dbReference type="EMBL" id="AUSV01000013">
    <property type="protein sequence ID" value="ESP94653.1"/>
    <property type="molecule type" value="Genomic_DNA"/>
</dbReference>
<reference evidence="1 2" key="1">
    <citation type="submission" date="2013-07" db="EMBL/GenBank/DDBJ databases">
        <title>Draft genome sequence of Pseudoalteromonas luteoviolacea 2ta16.</title>
        <authorList>
            <person name="Allen E.E."/>
            <person name="Azam F."/>
            <person name="Podell S."/>
        </authorList>
    </citation>
    <scope>NUCLEOTIDE SEQUENCE [LARGE SCALE GENOMIC DNA]</scope>
    <source>
        <strain evidence="1 2">2ta16</strain>
    </source>
</reference>
<comment type="caution">
    <text evidence="1">The sequence shown here is derived from an EMBL/GenBank/DDBJ whole genome shotgun (WGS) entry which is preliminary data.</text>
</comment>
<protein>
    <submittedName>
        <fullName evidence="1">Uncharacterized protein</fullName>
    </submittedName>
</protein>
<evidence type="ECO:0000313" key="1">
    <source>
        <dbReference type="EMBL" id="ESP94653.1"/>
    </source>
</evidence>
<dbReference type="Proteomes" id="UP000017820">
    <property type="component" value="Unassembled WGS sequence"/>
</dbReference>
<accession>V4HXW9</accession>
<dbReference type="PATRIC" id="fig|1353533.3.peg.1092"/>
<dbReference type="GeneID" id="29921714"/>
<dbReference type="AlphaFoldDB" id="V4HXW9"/>
<organism evidence="1 2">
    <name type="scientific">Pseudoalteromonas luteoviolacea (strain 2ta16)</name>
    <dbReference type="NCBI Taxonomy" id="1353533"/>
    <lineage>
        <taxon>Bacteria</taxon>
        <taxon>Pseudomonadati</taxon>
        <taxon>Pseudomonadota</taxon>
        <taxon>Gammaproteobacteria</taxon>
        <taxon>Alteromonadales</taxon>
        <taxon>Pseudoalteromonadaceae</taxon>
        <taxon>Pseudoalteromonas</taxon>
    </lineage>
</organism>
<sequence>MFKVIILTILISLYSNFVSAKGQLSGSWSCSITTETELPSKMDTSFLFIVDKDETRFTRRGHIVVPTGISEIPKIELKTVEAGSLFVDGVNMKVVPNNVSLEVVKGKEIFGAAAVEEFKKHLLSEEVGVIINQAKDSFEFTVEEGRQTNHCVREVKA</sequence>
<name>V4HXW9_PSEL2</name>
<dbReference type="RefSeq" id="WP_023398041.1">
    <property type="nucleotide sequence ID" value="NZ_AUSV01000013.1"/>
</dbReference>
<gene>
    <name evidence="1" type="ORF">PL2TA16_00653</name>
</gene>
<proteinExistence type="predicted"/>